<sequence>MHEPLTLTLWNSILPLAGLSALVAWLPGWFAGAGCLSQRVLAWAVVKTAVVALVVGAGLAVALYAAINDGVVAGILAAPVQRVGFYLGRSALFALLWGPVLGFVWLVKAQEMNRRLGMRMVDEGGRGDGSRIGRAVWSTSSRRYLPDSPLHCDRLVDRKTHRLLDTVSSELLRCSGADLHSRGRFLVSGNQRFHRSQARSERVGLSCRYEKCTHLRILAYSDICGAFLGVELRRSTATEGES</sequence>
<evidence type="ECO:0000313" key="3">
    <source>
        <dbReference type="Proteomes" id="UP001515660"/>
    </source>
</evidence>
<organism evidence="2 3">
    <name type="scientific">Rhodobacter calidifons</name>
    <dbReference type="NCBI Taxonomy" id="2715277"/>
    <lineage>
        <taxon>Bacteria</taxon>
        <taxon>Pseudomonadati</taxon>
        <taxon>Pseudomonadota</taxon>
        <taxon>Alphaproteobacteria</taxon>
        <taxon>Rhodobacterales</taxon>
        <taxon>Rhodobacter group</taxon>
        <taxon>Rhodobacter</taxon>
    </lineage>
</organism>
<feature type="transmembrane region" description="Helical" evidence="1">
    <location>
        <begin position="87"/>
        <end position="107"/>
    </location>
</feature>
<proteinExistence type="predicted"/>
<accession>A0ABX0G3G2</accession>
<feature type="transmembrane region" description="Helical" evidence="1">
    <location>
        <begin position="40"/>
        <end position="67"/>
    </location>
</feature>
<feature type="transmembrane region" description="Helical" evidence="1">
    <location>
        <begin position="12"/>
        <end position="33"/>
    </location>
</feature>
<dbReference type="Proteomes" id="UP001515660">
    <property type="component" value="Unassembled WGS sequence"/>
</dbReference>
<comment type="caution">
    <text evidence="2">The sequence shown here is derived from an EMBL/GenBank/DDBJ whole genome shotgun (WGS) entry which is preliminary data.</text>
</comment>
<dbReference type="EMBL" id="JAANHS010000002">
    <property type="protein sequence ID" value="NHB75760.1"/>
    <property type="molecule type" value="Genomic_DNA"/>
</dbReference>
<evidence type="ECO:0000313" key="2">
    <source>
        <dbReference type="EMBL" id="NHB75760.1"/>
    </source>
</evidence>
<evidence type="ECO:0000256" key="1">
    <source>
        <dbReference type="SAM" id="Phobius"/>
    </source>
</evidence>
<dbReference type="RefSeq" id="WP_166401790.1">
    <property type="nucleotide sequence ID" value="NZ_JAANHS010000002.1"/>
</dbReference>
<keyword evidence="1" id="KW-1133">Transmembrane helix</keyword>
<gene>
    <name evidence="2" type="ORF">G8O29_03260</name>
</gene>
<protein>
    <submittedName>
        <fullName evidence="2">Uncharacterized protein</fullName>
    </submittedName>
</protein>
<name>A0ABX0G3G2_9RHOB</name>
<reference evidence="2 3" key="1">
    <citation type="journal article" date="2022" name="Microorganisms">
        <title>Genome Sequence and Characterization of a Xanthorhodopsin-Containing, Aerobic Anoxygenic Phototrophic Rhodobacter Species, Isolated from Mesophilic Conditions at Yellowstone National Park.</title>
        <authorList>
            <person name="Kyndt J.A."/>
            <person name="Robertson S."/>
            <person name="Shoffstall I.B."/>
            <person name="Ramaley R.F."/>
            <person name="Meyer T.E."/>
        </authorList>
    </citation>
    <scope>NUCLEOTIDE SEQUENCE [LARGE SCALE GENOMIC DNA]</scope>
    <source>
        <strain evidence="2 3">M37P</strain>
    </source>
</reference>
<keyword evidence="3" id="KW-1185">Reference proteome</keyword>
<keyword evidence="1" id="KW-0812">Transmembrane</keyword>
<keyword evidence="1" id="KW-0472">Membrane</keyword>